<name>A0A4P9CD42_EUBML</name>
<accession>A0A4P9CD42</accession>
<organism evidence="1 2">
    <name type="scientific">Eubacterium maltosivorans</name>
    <dbReference type="NCBI Taxonomy" id="2041044"/>
    <lineage>
        <taxon>Bacteria</taxon>
        <taxon>Bacillati</taxon>
        <taxon>Bacillota</taxon>
        <taxon>Clostridia</taxon>
        <taxon>Eubacteriales</taxon>
        <taxon>Eubacteriaceae</taxon>
        <taxon>Eubacterium</taxon>
    </lineage>
</organism>
<dbReference type="Gene3D" id="1.20.120.160">
    <property type="entry name" value="HPT domain"/>
    <property type="match status" value="1"/>
</dbReference>
<dbReference type="EMBL" id="CP029487">
    <property type="protein sequence ID" value="QCT73680.1"/>
    <property type="molecule type" value="Genomic_DNA"/>
</dbReference>
<dbReference type="InterPro" id="IPR036641">
    <property type="entry name" value="HPT_dom_sf"/>
</dbReference>
<dbReference type="Proteomes" id="UP000218387">
    <property type="component" value="Chromosome"/>
</dbReference>
<dbReference type="KEGG" id="emt:CPZ25_015820"/>
<proteinExistence type="predicted"/>
<dbReference type="GO" id="GO:0000160">
    <property type="term" value="P:phosphorelay signal transduction system"/>
    <property type="evidence" value="ECO:0007669"/>
    <property type="project" value="InterPro"/>
</dbReference>
<gene>
    <name evidence="1" type="ORF">CPZ25_015820</name>
</gene>
<sequence length="122" mass="14382">MNLRDCYMNFDGNYEDALGRLGCEKTVEKFLYKFLEDKSFNLLEVSMRNENYDEALRATHTLKGICQNLSFTQLYESSSLMTGALRGRTWEKAIEIMPQLTNDYCQIISVIEKYKRFKAEQY</sequence>
<protein>
    <submittedName>
        <fullName evidence="1">Hpt domain-containing protein</fullName>
    </submittedName>
</protein>
<dbReference type="AlphaFoldDB" id="A0A4P9CD42"/>
<dbReference type="SUPFAM" id="SSF47226">
    <property type="entry name" value="Histidine-containing phosphotransfer domain, HPT domain"/>
    <property type="match status" value="1"/>
</dbReference>
<evidence type="ECO:0000313" key="1">
    <source>
        <dbReference type="EMBL" id="QCT73680.1"/>
    </source>
</evidence>
<reference evidence="1 2" key="1">
    <citation type="submission" date="2018-05" db="EMBL/GenBank/DDBJ databases">
        <title>Genome comparison of Eubacterium sp.</title>
        <authorList>
            <person name="Feng Y."/>
            <person name="Sanchez-Andrea I."/>
            <person name="Stams A.J.M."/>
            <person name="De Vos W.M."/>
        </authorList>
    </citation>
    <scope>NUCLEOTIDE SEQUENCE [LARGE SCALE GENOMIC DNA]</scope>
    <source>
        <strain evidence="1 2">YI</strain>
    </source>
</reference>
<evidence type="ECO:0000313" key="2">
    <source>
        <dbReference type="Proteomes" id="UP000218387"/>
    </source>
</evidence>
<keyword evidence="2" id="KW-1185">Reference proteome</keyword>